<dbReference type="EMBL" id="OA882328">
    <property type="protein sequence ID" value="CAD7274741.1"/>
    <property type="molecule type" value="Genomic_DNA"/>
</dbReference>
<dbReference type="Pfam" id="PF00169">
    <property type="entry name" value="PH"/>
    <property type="match status" value="1"/>
</dbReference>
<evidence type="ECO:0000259" key="3">
    <source>
        <dbReference type="SMART" id="SM00233"/>
    </source>
</evidence>
<organism evidence="4">
    <name type="scientific">Notodromas monacha</name>
    <dbReference type="NCBI Taxonomy" id="399045"/>
    <lineage>
        <taxon>Eukaryota</taxon>
        <taxon>Metazoa</taxon>
        <taxon>Ecdysozoa</taxon>
        <taxon>Arthropoda</taxon>
        <taxon>Crustacea</taxon>
        <taxon>Oligostraca</taxon>
        <taxon>Ostracoda</taxon>
        <taxon>Podocopa</taxon>
        <taxon>Podocopida</taxon>
        <taxon>Cypridocopina</taxon>
        <taxon>Cypridoidea</taxon>
        <taxon>Cyprididae</taxon>
        <taxon>Notodromas</taxon>
    </lineage>
</organism>
<sequence length="575" mass="64112">MDLFRRAISSTMSSAQSAAPQGPLFRGDFRVTVREVNRCGWVSSLRFVEDHERGFGFSSSFGKTTPEVFVGEKRWAVFCVHDDEIPFVELYENDKKAASHKPNAYFNLQSCLHVSPCIIPLGDGELRYPFVITLAESVLQFAAPDRPTMMEWVDCLRNKLRDLKILQPKFNIYSMEPIPKALLPANRNPLSPLPPFPNTGTIVPPGLEIVRGSERRSFRAPALVHLTQEPSQIIGLSGGASERSATFSPAQPPAEEDTLEHYLPVWGLGTPGGIPVSSAVDEETLVDVSPISRVFHAWHASASTDEAPLPRALETETSVAANSSLNRIQLNNSLSTTEVPPLPARPPPPRPPNRVQNHIMRTLKEEQVSEFQRQQDARVLRVRLPRRDAHGSIALVDCFNSVWFAGWKQKEHPMLHHYFHIGDQLKTVNGTQVISAAQAQKLLKDSSNNVDVEILFRRVPSGKICLIKRSVVGESLGLIREGNTNIIKEVQEDGLAARSGLPLKAKTSDGLSFTEWVLTEVNGRPLNLFFKGNEVEERLNAVGQEISLLVQPRDLVTTIKRNLKLIRNHKEYIVQ</sequence>
<dbReference type="AlphaFoldDB" id="A0A7R9BG81"/>
<dbReference type="Gene3D" id="2.30.29.30">
    <property type="entry name" value="Pleckstrin-homology domain (PH domain)/Phosphotyrosine-binding domain (PTB)"/>
    <property type="match status" value="1"/>
</dbReference>
<dbReference type="Proteomes" id="UP000678499">
    <property type="component" value="Unassembled WGS sequence"/>
</dbReference>
<dbReference type="GO" id="GO:0005737">
    <property type="term" value="C:cytoplasm"/>
    <property type="evidence" value="ECO:0007669"/>
    <property type="project" value="TreeGrafter"/>
</dbReference>
<keyword evidence="5" id="KW-1185">Reference proteome</keyword>
<dbReference type="EMBL" id="CAJPEX010000291">
    <property type="protein sequence ID" value="CAG0914893.1"/>
    <property type="molecule type" value="Genomic_DNA"/>
</dbReference>
<dbReference type="InterPro" id="IPR001849">
    <property type="entry name" value="PH_domain"/>
</dbReference>
<protein>
    <recommendedName>
        <fullName evidence="3">PH domain-containing protein</fullName>
    </recommendedName>
</protein>
<feature type="region of interest" description="Disordered" evidence="2">
    <location>
        <begin position="331"/>
        <end position="354"/>
    </location>
</feature>
<evidence type="ECO:0000313" key="5">
    <source>
        <dbReference type="Proteomes" id="UP000678499"/>
    </source>
</evidence>
<dbReference type="InterPro" id="IPR051230">
    <property type="entry name" value="APP-Binding"/>
</dbReference>
<feature type="domain" description="PH" evidence="3">
    <location>
        <begin position="36"/>
        <end position="163"/>
    </location>
</feature>
<feature type="compositionally biased region" description="Pro residues" evidence="2">
    <location>
        <begin position="340"/>
        <end position="352"/>
    </location>
</feature>
<dbReference type="GO" id="GO:0005886">
    <property type="term" value="C:plasma membrane"/>
    <property type="evidence" value="ECO:0007669"/>
    <property type="project" value="TreeGrafter"/>
</dbReference>
<dbReference type="PANTHER" id="PTHR12345">
    <property type="entry name" value="SYNTENIN RELATED"/>
    <property type="match status" value="1"/>
</dbReference>
<evidence type="ECO:0000313" key="4">
    <source>
        <dbReference type="EMBL" id="CAD7274741.1"/>
    </source>
</evidence>
<accession>A0A7R9BG81</accession>
<name>A0A7R9BG81_9CRUS</name>
<proteinExistence type="predicted"/>
<dbReference type="SUPFAM" id="SSF50729">
    <property type="entry name" value="PH domain-like"/>
    <property type="match status" value="1"/>
</dbReference>
<gene>
    <name evidence="4" type="ORF">NMOB1V02_LOCUS2563</name>
</gene>
<dbReference type="OrthoDB" id="6126662at2759"/>
<dbReference type="InterPro" id="IPR011993">
    <property type="entry name" value="PH-like_dom_sf"/>
</dbReference>
<keyword evidence="1" id="KW-0677">Repeat</keyword>
<evidence type="ECO:0000256" key="2">
    <source>
        <dbReference type="SAM" id="MobiDB-lite"/>
    </source>
</evidence>
<reference evidence="4" key="1">
    <citation type="submission" date="2020-11" db="EMBL/GenBank/DDBJ databases">
        <authorList>
            <person name="Tran Van P."/>
        </authorList>
    </citation>
    <scope>NUCLEOTIDE SEQUENCE</scope>
</reference>
<dbReference type="SMART" id="SM00233">
    <property type="entry name" value="PH"/>
    <property type="match status" value="1"/>
</dbReference>
<dbReference type="PANTHER" id="PTHR12345:SF11">
    <property type="entry name" value="FI13065P"/>
    <property type="match status" value="1"/>
</dbReference>
<evidence type="ECO:0000256" key="1">
    <source>
        <dbReference type="ARBA" id="ARBA00022737"/>
    </source>
</evidence>